<reference evidence="2" key="1">
    <citation type="journal article" date="2012" name="PLoS Negl. Trop. Dis.">
        <title>A systematically improved high quality genome and transcriptome of the human blood fluke Schistosoma mansoni.</title>
        <authorList>
            <person name="Protasio A.V."/>
            <person name="Tsai I.J."/>
            <person name="Babbage A."/>
            <person name="Nichol S."/>
            <person name="Hunt M."/>
            <person name="Aslett M.A."/>
            <person name="De Silva N."/>
            <person name="Velarde G.S."/>
            <person name="Anderson T.J."/>
            <person name="Clark R.C."/>
            <person name="Davidson C."/>
            <person name="Dillon G.P."/>
            <person name="Holroyd N.E."/>
            <person name="LoVerde P.T."/>
            <person name="Lloyd C."/>
            <person name="McQuillan J."/>
            <person name="Oliveira G."/>
            <person name="Otto T.D."/>
            <person name="Parker-Manuel S.J."/>
            <person name="Quail M.A."/>
            <person name="Wilson R.A."/>
            <person name="Zerlotini A."/>
            <person name="Dunne D.W."/>
            <person name="Berriman M."/>
        </authorList>
    </citation>
    <scope>NUCLEOTIDE SEQUENCE [LARGE SCALE GENOMIC DNA]</scope>
    <source>
        <strain evidence="2">Puerto Rican</strain>
    </source>
</reference>
<evidence type="ECO:0008006" key="4">
    <source>
        <dbReference type="Google" id="ProtNLM"/>
    </source>
</evidence>
<protein>
    <recommendedName>
        <fullName evidence="4">Egg protein CP391S-like protein</fullName>
    </recommendedName>
</protein>
<reference evidence="3" key="2">
    <citation type="submission" date="2023-11" db="UniProtKB">
        <authorList>
            <consortium name="WormBaseParasite"/>
        </authorList>
    </citation>
    <scope>IDENTIFICATION</scope>
    <source>
        <strain evidence="3">Puerto Rican</strain>
    </source>
</reference>
<keyword evidence="2" id="KW-1185">Reference proteome</keyword>
<evidence type="ECO:0000313" key="2">
    <source>
        <dbReference type="Proteomes" id="UP000008854"/>
    </source>
</evidence>
<keyword evidence="1" id="KW-0472">Membrane</keyword>
<dbReference type="AlphaFoldDB" id="A0AA82N856"/>
<dbReference type="Proteomes" id="UP000008854">
    <property type="component" value="Unassembled WGS sequence"/>
</dbReference>
<keyword evidence="1" id="KW-1133">Transmembrane helix</keyword>
<name>A0AA82N856_SCHMA</name>
<keyword evidence="1" id="KW-0812">Transmembrane</keyword>
<evidence type="ECO:0000256" key="1">
    <source>
        <dbReference type="SAM" id="Phobius"/>
    </source>
</evidence>
<organism evidence="2 3">
    <name type="scientific">Schistosoma mansoni</name>
    <name type="common">Blood fluke</name>
    <dbReference type="NCBI Taxonomy" id="6183"/>
    <lineage>
        <taxon>Eukaryota</taxon>
        <taxon>Metazoa</taxon>
        <taxon>Spiralia</taxon>
        <taxon>Lophotrochozoa</taxon>
        <taxon>Platyhelminthes</taxon>
        <taxon>Trematoda</taxon>
        <taxon>Digenea</taxon>
        <taxon>Strigeidida</taxon>
        <taxon>Schistosomatoidea</taxon>
        <taxon>Schistosomatidae</taxon>
        <taxon>Schistosoma</taxon>
    </lineage>
</organism>
<feature type="transmembrane region" description="Helical" evidence="1">
    <location>
        <begin position="292"/>
        <end position="314"/>
    </location>
</feature>
<sequence>MRYNFSPSLWVLIYLIFVWHYKRFNCNDICKNSDLRHYEIVIIENDTYRYSLHYNYSMRIQRYQPQPVSSDRFKNKISYIYAGFPRFSFSYYGSNVRQIDFYKVVNADDIVVFESIYLGDIINNIQNYTKLESEILDEEELLGVKRNFSINAHGSEVTATMTSLIHPNGKMSLYYDNIPTEIEQNKLRSLIYGKIGCENGHRDHEIPVPAKWIKSGTLVEFEVIGKICSQYNTSERCQNATTSNMTCIWCEKGNACIESNDQNTHGMKVKDCRVENTSTETTEENKPHKSYWYLYVVIPLATSLFLICIGYIIWRWLLRG</sequence>
<dbReference type="WBParaSite" id="Smp_350320.1">
    <property type="protein sequence ID" value="Smp_350320.1"/>
    <property type="gene ID" value="Smp_350320"/>
</dbReference>
<proteinExistence type="predicted"/>
<evidence type="ECO:0000313" key="3">
    <source>
        <dbReference type="WBParaSite" id="Smp_350320.1"/>
    </source>
</evidence>
<accession>A0AA82N856</accession>
<feature type="transmembrane region" description="Helical" evidence="1">
    <location>
        <begin position="5"/>
        <end position="21"/>
    </location>
</feature>